<dbReference type="InterPro" id="IPR000683">
    <property type="entry name" value="Gfo/Idh/MocA-like_OxRdtase_N"/>
</dbReference>
<evidence type="ECO:0000313" key="4">
    <source>
        <dbReference type="EMBL" id="KIQ68094.1"/>
    </source>
</evidence>
<accession>A0A0D0Q0K2</accession>
<proteinExistence type="predicted"/>
<dbReference type="InterPro" id="IPR055170">
    <property type="entry name" value="GFO_IDH_MocA-like_dom"/>
</dbReference>
<feature type="domain" description="GFO/IDH/MocA-like oxidoreductase" evidence="3">
    <location>
        <begin position="136"/>
        <end position="259"/>
    </location>
</feature>
<dbReference type="InterPro" id="IPR036291">
    <property type="entry name" value="NAD(P)-bd_dom_sf"/>
</dbReference>
<keyword evidence="5" id="KW-1185">Reference proteome</keyword>
<dbReference type="AlphaFoldDB" id="A0A0D0Q0K2"/>
<dbReference type="STRING" id="1123501.Wenmar_03309"/>
<dbReference type="eggNOG" id="COG0673">
    <property type="taxonomic scope" value="Bacteria"/>
</dbReference>
<gene>
    <name evidence="4" type="ORF">Wenmar_03309</name>
</gene>
<evidence type="ECO:0000313" key="5">
    <source>
        <dbReference type="Proteomes" id="UP000035100"/>
    </source>
</evidence>
<evidence type="ECO:0000259" key="2">
    <source>
        <dbReference type="Pfam" id="PF01408"/>
    </source>
</evidence>
<dbReference type="Gene3D" id="3.30.360.10">
    <property type="entry name" value="Dihydrodipicolinate Reductase, domain 2"/>
    <property type="match status" value="1"/>
</dbReference>
<comment type="caution">
    <text evidence="4">The sequence shown here is derived from an EMBL/GenBank/DDBJ whole genome shotgun (WGS) entry which is preliminary data.</text>
</comment>
<evidence type="ECO:0000256" key="1">
    <source>
        <dbReference type="ARBA" id="ARBA00023002"/>
    </source>
</evidence>
<dbReference type="Pfam" id="PF22725">
    <property type="entry name" value="GFO_IDH_MocA_C3"/>
    <property type="match status" value="1"/>
</dbReference>
<organism evidence="4 5">
    <name type="scientific">Wenxinia marina DSM 24838</name>
    <dbReference type="NCBI Taxonomy" id="1123501"/>
    <lineage>
        <taxon>Bacteria</taxon>
        <taxon>Pseudomonadati</taxon>
        <taxon>Pseudomonadota</taxon>
        <taxon>Alphaproteobacteria</taxon>
        <taxon>Rhodobacterales</taxon>
        <taxon>Roseobacteraceae</taxon>
        <taxon>Wenxinia</taxon>
    </lineage>
</organism>
<dbReference type="SUPFAM" id="SSF55347">
    <property type="entry name" value="Glyceraldehyde-3-phosphate dehydrogenase-like, C-terminal domain"/>
    <property type="match status" value="1"/>
</dbReference>
<dbReference type="EMBL" id="AONG01000017">
    <property type="protein sequence ID" value="KIQ68094.1"/>
    <property type="molecule type" value="Genomic_DNA"/>
</dbReference>
<dbReference type="GO" id="GO:0000166">
    <property type="term" value="F:nucleotide binding"/>
    <property type="evidence" value="ECO:0007669"/>
    <property type="project" value="InterPro"/>
</dbReference>
<dbReference type="Proteomes" id="UP000035100">
    <property type="component" value="Unassembled WGS sequence"/>
</dbReference>
<evidence type="ECO:0000259" key="3">
    <source>
        <dbReference type="Pfam" id="PF22725"/>
    </source>
</evidence>
<dbReference type="InterPro" id="IPR050463">
    <property type="entry name" value="Gfo/Idh/MocA_oxidrdct_glycsds"/>
</dbReference>
<name>A0A0D0Q0K2_9RHOB</name>
<protein>
    <submittedName>
        <fullName evidence="4">Putative dehydrogenase</fullName>
    </submittedName>
</protein>
<sequence length="335" mass="34753">MLKRVEARTPRLGFLGLGWIGRHRMEALASSGAAEVAALADADDAALEAAARIAPDAAPCAGLDEMLAAGLDGIVIATPSALHAPQAIAALEAGLAVFCQKPLGRTGDEAEQVVEAARRADRLLAVDLSYRHTAAFRALKAEIDGGGLGRPHALDLTFHNAYGPDKPWFRDRTLSGGGCLIDLGVHLVDAALWLTGSEGATCRSAAMFHQGRRLGPGEEDVEDLVYATLDLPGGAVARIACSWNLSAGNDAVIGAEIHGVGAGAILRNVGGSFFDFEAHRTRGTARESLSAPPDDWGGRAAVAWARALAMDPGFDPAAEGLVRLARTLDAIYAAA</sequence>
<reference evidence="4 5" key="1">
    <citation type="submission" date="2013-01" db="EMBL/GenBank/DDBJ databases">
        <authorList>
            <person name="Fiebig A."/>
            <person name="Goeker M."/>
            <person name="Klenk H.-P.P."/>
        </authorList>
    </citation>
    <scope>NUCLEOTIDE SEQUENCE [LARGE SCALE GENOMIC DNA]</scope>
    <source>
        <strain evidence="4 5">DSM 24838</strain>
    </source>
</reference>
<dbReference type="PATRIC" id="fig|1123501.6.peg.3435"/>
<keyword evidence="1" id="KW-0560">Oxidoreductase</keyword>
<dbReference type="RefSeq" id="WP_040753700.1">
    <property type="nucleotide sequence ID" value="NZ_KB902285.1"/>
</dbReference>
<dbReference type="Gene3D" id="3.40.50.720">
    <property type="entry name" value="NAD(P)-binding Rossmann-like Domain"/>
    <property type="match status" value="1"/>
</dbReference>
<dbReference type="GO" id="GO:0016491">
    <property type="term" value="F:oxidoreductase activity"/>
    <property type="evidence" value="ECO:0007669"/>
    <property type="project" value="UniProtKB-KW"/>
</dbReference>
<dbReference type="Pfam" id="PF01408">
    <property type="entry name" value="GFO_IDH_MocA"/>
    <property type="match status" value="1"/>
</dbReference>
<dbReference type="PANTHER" id="PTHR43818:SF11">
    <property type="entry name" value="BCDNA.GH03377"/>
    <property type="match status" value="1"/>
</dbReference>
<dbReference type="PANTHER" id="PTHR43818">
    <property type="entry name" value="BCDNA.GH03377"/>
    <property type="match status" value="1"/>
</dbReference>
<feature type="domain" description="Gfo/Idh/MocA-like oxidoreductase N-terminal" evidence="2">
    <location>
        <begin position="11"/>
        <end position="127"/>
    </location>
</feature>
<dbReference type="SUPFAM" id="SSF51735">
    <property type="entry name" value="NAD(P)-binding Rossmann-fold domains"/>
    <property type="match status" value="1"/>
</dbReference>